<dbReference type="Pfam" id="PF00013">
    <property type="entry name" value="KH_1"/>
    <property type="match status" value="5"/>
</dbReference>
<dbReference type="CDD" id="cd22459">
    <property type="entry name" value="KH-I_PEPPER_rpt1_like"/>
    <property type="match status" value="1"/>
</dbReference>
<sequence>MAIGGTGDGRDAMVDDGYDGTLDDSDVVRRAMGFLTDDEREGASDGEADADGFAFARDGRGGVDRSAVAGWATEGGRVNASVQFRLLCPVARIGRVIGKEGRVIKALRAETGARVKVAPTTRGADERVVLVASGEELMMDDGDGSDVPVTTAERALFRIFDTVASESGGALDGTRDGTSSESGSGVPESSSTGGERSMNGGRAVPICRLLVPRAQVGSLIGKGGAVISAIRASSGATVRLMPATMLPTCASRGDELLQITAPVRDTDGNDVDLALASVKSALRMVAKNLREYPTKMATSESFRSPLEAFMLGIKPGANADGDGGNGAGIAGGSSGGHMSTRMNLNGVYVPGGTEIMFRLLCPVSKTGSVIGRNGEVIQQIRSETGAKVKVCEQINNAEERIICVSSNDDGLAPMLAAQVALFRVYRCIVDSSGSDVPLPFRLLVQTSQIGCLIGKGGSIIRQIRNETGATVRVLPSDALPACANADDELLEIGQWPADACALGIRIVSGRLRGNMRHKAAERLNVESNVYSASMTPTMAVQDTPTLQQSELMMYGMTAYETEPVDTALASLSLSAPPVEIPGVTTVNSVHMTISSQHIGSVLGRGGCNISIARQVSGARIKLYPGASGRNGARRAQDSERLLEISGTSEQVSSAQTIIERFIASSGAMIPEFASLGIAGNSGAQVSGVPSAKAAARDHATMFIVS</sequence>
<dbReference type="STRING" id="70448.A0A090M7X9"/>
<dbReference type="SUPFAM" id="SSF54791">
    <property type="entry name" value="Eukaryotic type KH-domain (KH-domain type I)"/>
    <property type="match status" value="5"/>
</dbReference>
<organism evidence="5 6">
    <name type="scientific">Ostreococcus tauri</name>
    <name type="common">Marine green alga</name>
    <dbReference type="NCBI Taxonomy" id="70448"/>
    <lineage>
        <taxon>Eukaryota</taxon>
        <taxon>Viridiplantae</taxon>
        <taxon>Chlorophyta</taxon>
        <taxon>Mamiellophyceae</taxon>
        <taxon>Mamiellales</taxon>
        <taxon>Bathycoccaceae</taxon>
        <taxon>Ostreococcus</taxon>
    </lineage>
</organism>
<dbReference type="SMART" id="SM00322">
    <property type="entry name" value="KH"/>
    <property type="match status" value="5"/>
</dbReference>
<keyword evidence="2" id="KW-0694">RNA-binding</keyword>
<reference evidence="5 6" key="2">
    <citation type="journal article" date="2014" name="BMC Genomics">
        <title>An improved genome of the model marine alga Ostreococcus tauri unfolds by assessing Illumina de novo assemblies.</title>
        <authorList>
            <person name="Blanc-Mathieu R."/>
            <person name="Verhelst B."/>
            <person name="Derelle E."/>
            <person name="Rombauts S."/>
            <person name="Bouget F.Y."/>
            <person name="Carre I."/>
            <person name="Chateau A."/>
            <person name="Eyre-Walker A."/>
            <person name="Grimsley N."/>
            <person name="Moreau H."/>
            <person name="Piegu B."/>
            <person name="Rivals E."/>
            <person name="Schackwitz W."/>
            <person name="Van de Peer Y."/>
            <person name="Piganeau G."/>
        </authorList>
    </citation>
    <scope>NUCLEOTIDE SEQUENCE [LARGE SCALE GENOMIC DNA]</scope>
    <source>
        <strain evidence="6">OTTH 0595 / CCAP 157/2 / RCC745</strain>
    </source>
</reference>
<comment type="caution">
    <text evidence="5">The sequence shown here is derived from an EMBL/GenBank/DDBJ whole genome shotgun (WGS) entry which is preliminary data.</text>
</comment>
<dbReference type="GO" id="GO:0003723">
    <property type="term" value="F:RNA binding"/>
    <property type="evidence" value="ECO:0007669"/>
    <property type="project" value="UniProtKB-UniRule"/>
</dbReference>
<feature type="region of interest" description="Disordered" evidence="3">
    <location>
        <begin position="168"/>
        <end position="200"/>
    </location>
</feature>
<evidence type="ECO:0000313" key="5">
    <source>
        <dbReference type="EMBL" id="CEF98239.1"/>
    </source>
</evidence>
<reference evidence="6" key="1">
    <citation type="journal article" date="2006" name="Proc. Natl. Acad. Sci. U.S.A.">
        <title>Genome analysis of the smallest free-living eukaryote Ostreococcus tauri unveils many unique features.</title>
        <authorList>
            <person name="Derelle E."/>
            <person name="Ferraz C."/>
            <person name="Rombauts S."/>
            <person name="Rouze P."/>
            <person name="Worden A.Z."/>
            <person name="Robbens S."/>
            <person name="Partensky F."/>
            <person name="Degroeve S."/>
            <person name="Echeynie S."/>
            <person name="Cooke R."/>
            <person name="Saeys Y."/>
            <person name="Wuyts J."/>
            <person name="Jabbari K."/>
            <person name="Bowler C."/>
            <person name="Panaud O."/>
            <person name="Piegu B."/>
            <person name="Ball S.G."/>
            <person name="Ral J.-P."/>
            <person name="Bouget F.-Y."/>
            <person name="Piganeau G."/>
            <person name="De Baets B."/>
            <person name="Picard A."/>
            <person name="Delseny M."/>
            <person name="Demaille J."/>
            <person name="Van de Peer Y."/>
            <person name="Moreau H."/>
        </authorList>
    </citation>
    <scope>NUCLEOTIDE SEQUENCE [LARGE SCALE GENOMIC DNA]</scope>
    <source>
        <strain evidence="6">OTTH 0595 / CCAP 157/2 / RCC745</strain>
    </source>
</reference>
<dbReference type="EMBL" id="CAID01000006">
    <property type="protein sequence ID" value="CEF98239.1"/>
    <property type="molecule type" value="Genomic_DNA"/>
</dbReference>
<dbReference type="InParanoid" id="A0A090M7X9"/>
<feature type="domain" description="K Homology" evidence="4">
    <location>
        <begin position="80"/>
        <end position="140"/>
    </location>
</feature>
<feature type="domain" description="K Homology" evidence="4">
    <location>
        <begin position="436"/>
        <end position="512"/>
    </location>
</feature>
<dbReference type="RefSeq" id="XP_003079696.2">
    <property type="nucleotide sequence ID" value="XM_003079648.2"/>
</dbReference>
<evidence type="ECO:0000259" key="4">
    <source>
        <dbReference type="SMART" id="SM00322"/>
    </source>
</evidence>
<evidence type="ECO:0000256" key="1">
    <source>
        <dbReference type="ARBA" id="ARBA00022737"/>
    </source>
</evidence>
<feature type="domain" description="K Homology" evidence="4">
    <location>
        <begin position="585"/>
        <end position="663"/>
    </location>
</feature>
<accession>A0A090M7X9</accession>
<evidence type="ECO:0000256" key="3">
    <source>
        <dbReference type="SAM" id="MobiDB-lite"/>
    </source>
</evidence>
<feature type="compositionally biased region" description="Low complexity" evidence="3">
    <location>
        <begin position="177"/>
        <end position="195"/>
    </location>
</feature>
<feature type="domain" description="K Homology" evidence="4">
    <location>
        <begin position="203"/>
        <end position="283"/>
    </location>
</feature>
<protein>
    <submittedName>
        <fullName evidence="5">K Homology domain, type 1</fullName>
    </submittedName>
</protein>
<dbReference type="AlphaFoldDB" id="A0A090M7X9"/>
<proteinExistence type="predicted"/>
<dbReference type="Proteomes" id="UP000009170">
    <property type="component" value="Unassembled WGS sequence"/>
</dbReference>
<dbReference type="GeneID" id="9836449"/>
<dbReference type="KEGG" id="ota:OT_ostta06g00720"/>
<dbReference type="PROSITE" id="PS50084">
    <property type="entry name" value="KH_TYPE_1"/>
    <property type="match status" value="5"/>
</dbReference>
<dbReference type="InterPro" id="IPR036612">
    <property type="entry name" value="KH_dom_type_1_sf"/>
</dbReference>
<dbReference type="CDD" id="cd22460">
    <property type="entry name" value="KH-I_PEPPER_rpt2_like"/>
    <property type="match status" value="2"/>
</dbReference>
<keyword evidence="6" id="KW-1185">Reference proteome</keyword>
<dbReference type="FunCoup" id="A0A090M7X9">
    <property type="interactions" value="1056"/>
</dbReference>
<dbReference type="Gene3D" id="3.30.310.210">
    <property type="match status" value="1"/>
</dbReference>
<feature type="domain" description="K Homology" evidence="4">
    <location>
        <begin position="353"/>
        <end position="429"/>
    </location>
</feature>
<evidence type="ECO:0000313" key="6">
    <source>
        <dbReference type="Proteomes" id="UP000009170"/>
    </source>
</evidence>
<evidence type="ECO:0000256" key="2">
    <source>
        <dbReference type="PROSITE-ProRule" id="PRU00117"/>
    </source>
</evidence>
<dbReference type="Gene3D" id="3.30.1370.10">
    <property type="entry name" value="K Homology domain, type 1"/>
    <property type="match status" value="3"/>
</dbReference>
<dbReference type="OrthoDB" id="1937934at2759"/>
<dbReference type="PANTHER" id="PTHR10288">
    <property type="entry name" value="KH DOMAIN CONTAINING RNA BINDING PROTEIN"/>
    <property type="match status" value="1"/>
</dbReference>
<dbReference type="InterPro" id="IPR004088">
    <property type="entry name" value="KH_dom_type_1"/>
</dbReference>
<keyword evidence="1" id="KW-0677">Repeat</keyword>
<gene>
    <name evidence="5" type="ORF">OT_ostta06g00720</name>
</gene>
<dbReference type="InterPro" id="IPR004087">
    <property type="entry name" value="KH_dom"/>
</dbReference>
<name>A0A090M7X9_OSTTA</name>